<protein>
    <submittedName>
        <fullName evidence="3">Isochorismatase domain-containing protein 2-like</fullName>
    </submittedName>
</protein>
<accession>A0A6A7FRY3</accession>
<dbReference type="SUPFAM" id="SSF52499">
    <property type="entry name" value="Isochorismatase-like hydrolases"/>
    <property type="match status" value="1"/>
</dbReference>
<dbReference type="InterPro" id="IPR050993">
    <property type="entry name" value="Isochorismatase_domain"/>
</dbReference>
<dbReference type="AlphaFoldDB" id="A0A6A7FRY3"/>
<proteinExistence type="evidence at transcript level"/>
<dbReference type="InterPro" id="IPR036380">
    <property type="entry name" value="Isochorismatase-like_sf"/>
</dbReference>
<comment type="similarity">
    <text evidence="1">Belongs to the isochorismatase family.</text>
</comment>
<sequence length="202" mass="22081">MGSVVKQIGRLTMNNSMLFVCDIQEKFRNNIQHFDAMVENTSRLLKAFHILGMPVVCTEQYPKGLGHIVPELELEKYGIKPVAKTQFSMCVPEVVAALKKQGATNVVLCGIEGHVCVQQTTLQLLEDSGVSVHLVADAVSSRSMTDRLLALQRMRDSGAFVTTTEAVVLGLAGGSSNPNFKDLQKIIMEPSADTGLLQYLKM</sequence>
<evidence type="ECO:0000259" key="2">
    <source>
        <dbReference type="Pfam" id="PF00857"/>
    </source>
</evidence>
<reference evidence="3" key="1">
    <citation type="submission" date="2017-11" db="EMBL/GenBank/DDBJ databases">
        <title>The sensing device of the deep-sea amphipod.</title>
        <authorList>
            <person name="Kobayashi H."/>
            <person name="Nagahama T."/>
            <person name="Arai W."/>
            <person name="Sasagawa Y."/>
            <person name="Umeda M."/>
            <person name="Hayashi T."/>
            <person name="Nikaido I."/>
            <person name="Watanabe H."/>
            <person name="Oguri K."/>
            <person name="Kitazato H."/>
            <person name="Fujioka K."/>
            <person name="Kido Y."/>
            <person name="Takami H."/>
        </authorList>
    </citation>
    <scope>NUCLEOTIDE SEQUENCE</scope>
    <source>
        <tissue evidence="3">Whole body</tissue>
    </source>
</reference>
<dbReference type="Gene3D" id="3.40.50.850">
    <property type="entry name" value="Isochorismatase-like"/>
    <property type="match status" value="1"/>
</dbReference>
<dbReference type="PANTHER" id="PTHR14119">
    <property type="entry name" value="HYDROLASE"/>
    <property type="match status" value="1"/>
</dbReference>
<dbReference type="Pfam" id="PF00857">
    <property type="entry name" value="Isochorismatase"/>
    <property type="match status" value="1"/>
</dbReference>
<evidence type="ECO:0000313" key="3">
    <source>
        <dbReference type="EMBL" id="LAC20959.1"/>
    </source>
</evidence>
<evidence type="ECO:0000256" key="1">
    <source>
        <dbReference type="ARBA" id="ARBA00006336"/>
    </source>
</evidence>
<dbReference type="InterPro" id="IPR000868">
    <property type="entry name" value="Isochorismatase-like_dom"/>
</dbReference>
<dbReference type="FunFam" id="3.40.50.850:FF:000001">
    <property type="entry name" value="Isochorismatase domain-containing protein 1"/>
    <property type="match status" value="1"/>
</dbReference>
<dbReference type="CDD" id="cd01012">
    <property type="entry name" value="YcaC_related"/>
    <property type="match status" value="1"/>
</dbReference>
<dbReference type="PANTHER" id="PTHR14119:SF3">
    <property type="entry name" value="ISOCHORISMATASE DOMAIN-CONTAINING PROTEIN 2"/>
    <property type="match status" value="1"/>
</dbReference>
<dbReference type="EMBL" id="IACT01001617">
    <property type="protein sequence ID" value="LAC20959.1"/>
    <property type="molecule type" value="mRNA"/>
</dbReference>
<feature type="domain" description="Isochorismatase-like" evidence="2">
    <location>
        <begin position="16"/>
        <end position="165"/>
    </location>
</feature>
<organism evidence="3">
    <name type="scientific">Hirondellea gigas</name>
    <dbReference type="NCBI Taxonomy" id="1518452"/>
    <lineage>
        <taxon>Eukaryota</taxon>
        <taxon>Metazoa</taxon>
        <taxon>Ecdysozoa</taxon>
        <taxon>Arthropoda</taxon>
        <taxon>Crustacea</taxon>
        <taxon>Multicrustacea</taxon>
        <taxon>Malacostraca</taxon>
        <taxon>Eumalacostraca</taxon>
        <taxon>Peracarida</taxon>
        <taxon>Amphipoda</taxon>
        <taxon>Amphilochidea</taxon>
        <taxon>Lysianassida</taxon>
        <taxon>Lysianassidira</taxon>
        <taxon>Lysianassoidea</taxon>
        <taxon>Lysianassidae</taxon>
        <taxon>Hirondellea</taxon>
    </lineage>
</organism>
<name>A0A6A7FRY3_9CRUS</name>